<reference evidence="2" key="1">
    <citation type="submission" date="2020-08" db="EMBL/GenBank/DDBJ databases">
        <authorList>
            <person name="Hillin M.J."/>
            <person name="Beth T.W."/>
            <person name="Collman T.N."/>
            <person name="Davis R.E."/>
            <person name="Dobesh B.I."/>
            <person name="Johnson A.L."/>
            <person name="Lewis B.M."/>
            <person name="Suarez T.R."/>
            <person name="Villa E.C."/>
            <person name="Walker J.R."/>
            <person name="Labonte J.M."/>
            <person name="Butela K.A."/>
            <person name="Garlena R.A."/>
            <person name="Russell D.A."/>
            <person name="Pope W.H."/>
            <person name="Jacobs-Sera D."/>
            <person name="Hatfull G.F."/>
        </authorList>
    </citation>
    <scope>NUCLEOTIDE SEQUENCE [LARGE SCALE GENOMIC DNA]</scope>
</reference>
<gene>
    <name evidence="1" type="primary">14</name>
    <name evidence="1" type="ORF">SEA_TWEETY19_14</name>
</gene>
<accession>A0A7G9W212</accession>
<dbReference type="EMBL" id="MT897906">
    <property type="protein sequence ID" value="QNO12675.1"/>
    <property type="molecule type" value="Genomic_DNA"/>
</dbReference>
<dbReference type="GeneID" id="77954803"/>
<evidence type="ECO:0000313" key="1">
    <source>
        <dbReference type="EMBL" id="QNO12675.1"/>
    </source>
</evidence>
<dbReference type="RefSeq" id="YP_010678406.1">
    <property type="nucleotide sequence ID" value="NC_071035.1"/>
</dbReference>
<dbReference type="Proteomes" id="UP000516204">
    <property type="component" value="Segment"/>
</dbReference>
<proteinExistence type="predicted"/>
<protein>
    <submittedName>
        <fullName evidence="1">Tail assembly chaperone</fullName>
    </submittedName>
</protein>
<name>A0A7G9W212_9CAUD</name>
<dbReference type="KEGG" id="vg:77954803"/>
<sequence>MTAKKSPAAAEALGEMTPFHFEGNDYFLKPAAEWSFDAMEAYEEGRIFFFLREILGEEGYATLKATKPNGKKLGEFVAGTQKALGIAGN</sequence>
<evidence type="ECO:0000313" key="2">
    <source>
        <dbReference type="Proteomes" id="UP000516204"/>
    </source>
</evidence>
<keyword evidence="2" id="KW-1185">Reference proteome</keyword>
<organism evidence="1 2">
    <name type="scientific">Arthrobacter phage Tweety19</name>
    <dbReference type="NCBI Taxonomy" id="2768133"/>
    <lineage>
        <taxon>Viruses</taxon>
        <taxon>Duplodnaviria</taxon>
        <taxon>Heunggongvirae</taxon>
        <taxon>Uroviricota</taxon>
        <taxon>Caudoviricetes</taxon>
        <taxon>Casidaviridae</taxon>
        <taxon>Galvastonvirus</taxon>
        <taxon>Galvastonvirus tweety19</taxon>
    </lineage>
</organism>